<dbReference type="Gene3D" id="3.40.1440.10">
    <property type="entry name" value="GIY-YIG endonuclease"/>
    <property type="match status" value="1"/>
</dbReference>
<dbReference type="PANTHER" id="PTHR34477">
    <property type="entry name" value="UPF0213 PROTEIN YHBQ"/>
    <property type="match status" value="1"/>
</dbReference>
<evidence type="ECO:0000256" key="1">
    <source>
        <dbReference type="ARBA" id="ARBA00007435"/>
    </source>
</evidence>
<organism evidence="3 4">
    <name type="scientific">Candidatus Sulfurimonas baltica</name>
    <dbReference type="NCBI Taxonomy" id="2740404"/>
    <lineage>
        <taxon>Bacteria</taxon>
        <taxon>Pseudomonadati</taxon>
        <taxon>Campylobacterota</taxon>
        <taxon>Epsilonproteobacteria</taxon>
        <taxon>Campylobacterales</taxon>
        <taxon>Sulfurimonadaceae</taxon>
        <taxon>Sulfurimonas</taxon>
    </lineage>
</organism>
<dbReference type="PROSITE" id="PS50164">
    <property type="entry name" value="GIY_YIG"/>
    <property type="match status" value="1"/>
</dbReference>
<evidence type="ECO:0000259" key="2">
    <source>
        <dbReference type="PROSITE" id="PS50164"/>
    </source>
</evidence>
<dbReference type="KEGG" id="sbal:HUE88_12475"/>
<proteinExistence type="inferred from homology"/>
<dbReference type="PANTHER" id="PTHR34477:SF5">
    <property type="entry name" value="BSL5627 PROTEIN"/>
    <property type="match status" value="1"/>
</dbReference>
<dbReference type="RefSeq" id="WP_194369478.1">
    <property type="nucleotide sequence ID" value="NZ_CP054492.1"/>
</dbReference>
<comment type="similarity">
    <text evidence="1">Belongs to the UPF0213 family.</text>
</comment>
<evidence type="ECO:0000313" key="4">
    <source>
        <dbReference type="Proteomes" id="UP000593994"/>
    </source>
</evidence>
<sequence length="94" mass="11506">MNSFIYIMTNKPKGTLYIGVTSDIIKRVYEHKNELMDCFTKKYNLKKLVYYEIYDDINEAIKREKQLKSWKREWKVELIEKVNNSWNDLYSEIL</sequence>
<gene>
    <name evidence="3" type="ORF">HUE88_12475</name>
</gene>
<dbReference type="SMART" id="SM00465">
    <property type="entry name" value="GIYc"/>
    <property type="match status" value="1"/>
</dbReference>
<evidence type="ECO:0000313" key="3">
    <source>
        <dbReference type="EMBL" id="QOY51897.1"/>
    </source>
</evidence>
<feature type="domain" description="GIY-YIG" evidence="2">
    <location>
        <begin position="1"/>
        <end position="77"/>
    </location>
</feature>
<name>A0A7S7RM85_9BACT</name>
<dbReference type="InterPro" id="IPR000305">
    <property type="entry name" value="GIY-YIG_endonuc"/>
</dbReference>
<dbReference type="AlphaFoldDB" id="A0A7S7RM85"/>
<dbReference type="InterPro" id="IPR035901">
    <property type="entry name" value="GIY-YIG_endonuc_sf"/>
</dbReference>
<dbReference type="InterPro" id="IPR050190">
    <property type="entry name" value="UPF0213_domain"/>
</dbReference>
<keyword evidence="4" id="KW-1185">Reference proteome</keyword>
<dbReference type="EMBL" id="CP054492">
    <property type="protein sequence ID" value="QOY51897.1"/>
    <property type="molecule type" value="Genomic_DNA"/>
</dbReference>
<dbReference type="Proteomes" id="UP000593994">
    <property type="component" value="Chromosome"/>
</dbReference>
<protein>
    <submittedName>
        <fullName evidence="3">GIY-YIG nuclease family protein</fullName>
    </submittedName>
</protein>
<dbReference type="SUPFAM" id="SSF82771">
    <property type="entry name" value="GIY-YIG endonuclease"/>
    <property type="match status" value="1"/>
</dbReference>
<reference evidence="3 4" key="1">
    <citation type="submission" date="2020-05" db="EMBL/GenBank/DDBJ databases">
        <title>Sulfurimonas marisnigri, sp. nov., and Sulfurimonas baltica, sp. nov., manganese oxide reducing chemolithoautotrophs of the class Epsilonproteobacteria isolated from the pelagic redoxclines of the Black and Baltic Seas and emended description of the genus Sulfurimonas.</title>
        <authorList>
            <person name="Henkel J.V."/>
            <person name="Laudan C."/>
            <person name="Werner J."/>
            <person name="Neu T."/>
            <person name="Plewe S."/>
            <person name="Sproer C."/>
            <person name="Bunk B."/>
            <person name="Schulz-Vogt H.N."/>
        </authorList>
    </citation>
    <scope>NUCLEOTIDE SEQUENCE [LARGE SCALE GENOMIC DNA]</scope>
    <source>
        <strain evidence="3 4">GD2</strain>
    </source>
</reference>
<dbReference type="Pfam" id="PF01541">
    <property type="entry name" value="GIY-YIG"/>
    <property type="match status" value="1"/>
</dbReference>
<accession>A0A7S7RM85</accession>
<dbReference type="CDD" id="cd10448">
    <property type="entry name" value="GIY-YIG_unchar_3"/>
    <property type="match status" value="1"/>
</dbReference>